<dbReference type="AlphaFoldDB" id="A0A2P8I2F9"/>
<reference evidence="1 2" key="1">
    <citation type="submission" date="2018-03" db="EMBL/GenBank/DDBJ databases">
        <title>Genomic Encyclopedia of Type Strains, Phase III (KMG-III): the genomes of soil and plant-associated and newly described type strains.</title>
        <authorList>
            <person name="Whitman W."/>
        </authorList>
    </citation>
    <scope>NUCLEOTIDE SEQUENCE [LARGE SCALE GENOMIC DNA]</scope>
    <source>
        <strain evidence="1 2">CGMCC 4.7097</strain>
    </source>
</reference>
<dbReference type="SUPFAM" id="SSF52540">
    <property type="entry name" value="P-loop containing nucleoside triphosphate hydrolases"/>
    <property type="match status" value="1"/>
</dbReference>
<dbReference type="InterPro" id="IPR052922">
    <property type="entry name" value="Cytidylate_Kinase-2"/>
</dbReference>
<gene>
    <name evidence="1" type="ORF">B0I31_112113</name>
</gene>
<organism evidence="1 2">
    <name type="scientific">Saccharothrix carnea</name>
    <dbReference type="NCBI Taxonomy" id="1280637"/>
    <lineage>
        <taxon>Bacteria</taxon>
        <taxon>Bacillati</taxon>
        <taxon>Actinomycetota</taxon>
        <taxon>Actinomycetes</taxon>
        <taxon>Pseudonocardiales</taxon>
        <taxon>Pseudonocardiaceae</taxon>
        <taxon>Saccharothrix</taxon>
    </lineage>
</organism>
<protein>
    <submittedName>
        <fullName evidence="1">Adenylate kinase family enzyme</fullName>
    </submittedName>
</protein>
<keyword evidence="2" id="KW-1185">Reference proteome</keyword>
<keyword evidence="1" id="KW-0808">Transferase</keyword>
<dbReference type="EMBL" id="PYAX01000012">
    <property type="protein sequence ID" value="PSL52644.1"/>
    <property type="molecule type" value="Genomic_DNA"/>
</dbReference>
<dbReference type="GO" id="GO:0016301">
    <property type="term" value="F:kinase activity"/>
    <property type="evidence" value="ECO:0007669"/>
    <property type="project" value="UniProtKB-KW"/>
</dbReference>
<keyword evidence="1" id="KW-0418">Kinase</keyword>
<dbReference type="Proteomes" id="UP000241118">
    <property type="component" value="Unassembled WGS sequence"/>
</dbReference>
<name>A0A2P8I2F9_SACCR</name>
<dbReference type="PANTHER" id="PTHR37816">
    <property type="entry name" value="YALI0E33011P"/>
    <property type="match status" value="1"/>
</dbReference>
<dbReference type="Gene3D" id="3.40.50.300">
    <property type="entry name" value="P-loop containing nucleotide triphosphate hydrolases"/>
    <property type="match status" value="1"/>
</dbReference>
<proteinExistence type="predicted"/>
<comment type="caution">
    <text evidence="1">The sequence shown here is derived from an EMBL/GenBank/DDBJ whole genome shotgun (WGS) entry which is preliminary data.</text>
</comment>
<evidence type="ECO:0000313" key="2">
    <source>
        <dbReference type="Proteomes" id="UP000241118"/>
    </source>
</evidence>
<evidence type="ECO:0000313" key="1">
    <source>
        <dbReference type="EMBL" id="PSL52644.1"/>
    </source>
</evidence>
<accession>A0A2P8I2F9</accession>
<dbReference type="PANTHER" id="PTHR37816:SF1">
    <property type="entry name" value="TOXIN"/>
    <property type="match status" value="1"/>
</dbReference>
<dbReference type="InterPro" id="IPR027417">
    <property type="entry name" value="P-loop_NTPase"/>
</dbReference>
<sequence length="194" mass="21635">MVDGISVRRIVVLGVSGAGKSTLARELARVVDAPHVELDAIQHGPDWTTPPDDEFRDRLAAAAEGPAWVVDGNLASLTADVLWHRADLIVWLDLPLWVALPRLVRRSTARIVRRTVLWNGNRERFAFLVGRDSVLLWAVKARRRHLAEYPDRLARTGVPWVRLRSRAEVARWLAGFSAVSRRPPGTGRPGPASR</sequence>